<protein>
    <submittedName>
        <fullName evidence="2">Structural protein</fullName>
    </submittedName>
</protein>
<evidence type="ECO:0000313" key="4">
    <source>
        <dbReference type="Proteomes" id="UP000225320"/>
    </source>
</evidence>
<gene>
    <name evidence="1" type="ORF">CN596_03970</name>
    <name evidence="2" type="ORF">CON73_32960</name>
</gene>
<name>A0A2B7UND4_9BACI</name>
<evidence type="ECO:0000313" key="2">
    <source>
        <dbReference type="EMBL" id="PGG76433.1"/>
    </source>
</evidence>
<dbReference type="Pfam" id="PF11367">
    <property type="entry name" value="Tail_completion_gp17"/>
    <property type="match status" value="1"/>
</dbReference>
<dbReference type="RefSeq" id="WP_098060219.1">
    <property type="nucleotide sequence ID" value="NZ_NUAJ01000005.1"/>
</dbReference>
<organism evidence="2 4">
    <name type="scientific">Bacillus toyonensis</name>
    <dbReference type="NCBI Taxonomy" id="155322"/>
    <lineage>
        <taxon>Bacteria</taxon>
        <taxon>Bacillati</taxon>
        <taxon>Bacillota</taxon>
        <taxon>Bacilli</taxon>
        <taxon>Bacillales</taxon>
        <taxon>Bacillaceae</taxon>
        <taxon>Bacillus</taxon>
        <taxon>Bacillus cereus group</taxon>
    </lineage>
</organism>
<evidence type="ECO:0000313" key="1">
    <source>
        <dbReference type="EMBL" id="PEN57111.1"/>
    </source>
</evidence>
<dbReference type="Proteomes" id="UP000225320">
    <property type="component" value="Unassembled WGS sequence"/>
</dbReference>
<sequence length="120" mass="13968">MKNFNKDVFDVLRTDAVIKSELGGEFIYQFVKGNDNTPIWITFSELNTSPGMYAENEETTSNVMYQVDIWSMSPIKSQLKTAVQAAMKKLSFQRLSTYPDYEMDTKIYRYGFRFVTEVIN</sequence>
<accession>A0A2B7UND4</accession>
<proteinExistence type="predicted"/>
<dbReference type="EMBL" id="NVOI01000277">
    <property type="protein sequence ID" value="PGG76433.1"/>
    <property type="molecule type" value="Genomic_DNA"/>
</dbReference>
<evidence type="ECO:0000313" key="3">
    <source>
        <dbReference type="Proteomes" id="UP000220934"/>
    </source>
</evidence>
<dbReference type="Proteomes" id="UP000220934">
    <property type="component" value="Unassembled WGS sequence"/>
</dbReference>
<dbReference type="AlphaFoldDB" id="A0A2B7UND4"/>
<comment type="caution">
    <text evidence="2">The sequence shown here is derived from an EMBL/GenBank/DDBJ whole genome shotgun (WGS) entry which is preliminary data.</text>
</comment>
<dbReference type="EMBL" id="NUAJ01000005">
    <property type="protein sequence ID" value="PEN57111.1"/>
    <property type="molecule type" value="Genomic_DNA"/>
</dbReference>
<reference evidence="2 4" key="2">
    <citation type="submission" date="2017-09" db="EMBL/GenBank/DDBJ databases">
        <title>Large-scale bioinformatics analysis of Bacillus genomes uncovers conserved roles of natural products in bacterial physiology.</title>
        <authorList>
            <consortium name="Agbiome Team Llc"/>
            <person name="Bleich R.M."/>
            <person name="Grubbs K.J."/>
            <person name="Santa Maria K.C."/>
            <person name="Allen S.E."/>
            <person name="Farag S."/>
            <person name="Shank E.A."/>
            <person name="Bowers A."/>
        </authorList>
    </citation>
    <scope>NUCLEOTIDE SEQUENCE [LARGE SCALE GENOMIC DNA]</scope>
    <source>
        <strain evidence="2 4">AFS094862</strain>
    </source>
</reference>
<reference evidence="1 3" key="1">
    <citation type="submission" date="2017-09" db="EMBL/GenBank/DDBJ databases">
        <title>Large-scale bioinformatics analysis of Bacillus genomes uncovers conserved roles of natural products in bacterial physiology.</title>
        <authorList>
            <consortium name="Agbiome Team Llc"/>
            <person name="Bleich R.M."/>
            <person name="Kirk G.J."/>
            <person name="Santa Maria K.C."/>
            <person name="Allen S.E."/>
            <person name="Farag S."/>
            <person name="Shank E.A."/>
            <person name="Bowers A."/>
        </authorList>
    </citation>
    <scope>NUCLEOTIDE SEQUENCE [LARGE SCALE GENOMIC DNA]</scope>
    <source>
        <strain evidence="1 3">AFS027958</strain>
    </source>
</reference>
<dbReference type="InterPro" id="IPR021508">
    <property type="entry name" value="Gp17-like"/>
</dbReference>